<comment type="caution">
    <text evidence="1">The sequence shown here is derived from an EMBL/GenBank/DDBJ whole genome shotgun (WGS) entry which is preliminary data.</text>
</comment>
<accession>A0AAV3U3H6</accession>
<keyword evidence="2" id="KW-1185">Reference proteome</keyword>
<dbReference type="Gene3D" id="3.30.450.150">
    <property type="entry name" value="Haem-degrading domain"/>
    <property type="match status" value="1"/>
</dbReference>
<dbReference type="AlphaFoldDB" id="A0AAV3U3H6"/>
<dbReference type="InterPro" id="IPR052517">
    <property type="entry name" value="GlcG_carb_metab_protein"/>
</dbReference>
<dbReference type="InterPro" id="IPR005624">
    <property type="entry name" value="PduO/GlcC-like"/>
</dbReference>
<gene>
    <name evidence="1" type="ORF">GCM10025791_24630</name>
</gene>
<dbReference type="RefSeq" id="WP_345422360.1">
    <property type="nucleotide sequence ID" value="NZ_AP031496.1"/>
</dbReference>
<dbReference type="Pfam" id="PF03928">
    <property type="entry name" value="HbpS-like"/>
    <property type="match status" value="1"/>
</dbReference>
<proteinExistence type="predicted"/>
<protein>
    <submittedName>
        <fullName evidence="1">Heme-binding protein</fullName>
    </submittedName>
</protein>
<reference evidence="2" key="1">
    <citation type="journal article" date="2019" name="Int. J. Syst. Evol. Microbiol.">
        <title>The Global Catalogue of Microorganisms (GCM) 10K type strain sequencing project: providing services to taxonomists for standard genome sequencing and annotation.</title>
        <authorList>
            <consortium name="The Broad Institute Genomics Platform"/>
            <consortium name="The Broad Institute Genome Sequencing Center for Infectious Disease"/>
            <person name="Wu L."/>
            <person name="Ma J."/>
        </authorList>
    </citation>
    <scope>NUCLEOTIDE SEQUENCE [LARGE SCALE GENOMIC DNA]</scope>
    <source>
        <strain evidence="2">JCM 19134</strain>
    </source>
</reference>
<evidence type="ECO:0000313" key="2">
    <source>
        <dbReference type="Proteomes" id="UP001409585"/>
    </source>
</evidence>
<dbReference type="InterPro" id="IPR038084">
    <property type="entry name" value="PduO/GlcC-like_sf"/>
</dbReference>
<dbReference type="PANTHER" id="PTHR34309">
    <property type="entry name" value="SLR1406 PROTEIN"/>
    <property type="match status" value="1"/>
</dbReference>
<dbReference type="PANTHER" id="PTHR34309:SF10">
    <property type="entry name" value="SLR1406 PROTEIN"/>
    <property type="match status" value="1"/>
</dbReference>
<name>A0AAV3U3H6_9ALTE</name>
<dbReference type="Proteomes" id="UP001409585">
    <property type="component" value="Unassembled WGS sequence"/>
</dbReference>
<sequence>MSLTLAQASDIAAGTLAAARTNNAKPMAVVVLDAGGHPITLSREDGASFFRHEIAHAKAYGALGMGADTRAVAQRAKNNPVFFSSVTVTVGGNLPLSPGGVLVRDNNGNIIGAVGVSGDTGDMDEQCAQSGIEAADLAHGSQA</sequence>
<dbReference type="SUPFAM" id="SSF143744">
    <property type="entry name" value="GlcG-like"/>
    <property type="match status" value="1"/>
</dbReference>
<organism evidence="1 2">
    <name type="scientific">Halioxenophilus aromaticivorans</name>
    <dbReference type="NCBI Taxonomy" id="1306992"/>
    <lineage>
        <taxon>Bacteria</taxon>
        <taxon>Pseudomonadati</taxon>
        <taxon>Pseudomonadota</taxon>
        <taxon>Gammaproteobacteria</taxon>
        <taxon>Alteromonadales</taxon>
        <taxon>Alteromonadaceae</taxon>
        <taxon>Halioxenophilus</taxon>
    </lineage>
</organism>
<evidence type="ECO:0000313" key="1">
    <source>
        <dbReference type="EMBL" id="GAA4944678.1"/>
    </source>
</evidence>
<dbReference type="EMBL" id="BAABLX010000023">
    <property type="protein sequence ID" value="GAA4944678.1"/>
    <property type="molecule type" value="Genomic_DNA"/>
</dbReference>